<dbReference type="AlphaFoldDB" id="A0A8H7IJD8"/>
<feature type="compositionally biased region" description="Basic and acidic residues" evidence="1">
    <location>
        <begin position="26"/>
        <end position="36"/>
    </location>
</feature>
<feature type="compositionally biased region" description="Polar residues" evidence="1">
    <location>
        <begin position="37"/>
        <end position="48"/>
    </location>
</feature>
<evidence type="ECO:0000313" key="2">
    <source>
        <dbReference type="EMBL" id="KAF8759149.1"/>
    </source>
</evidence>
<comment type="caution">
    <text evidence="2">The sequence shown here is derived from an EMBL/GenBank/DDBJ whole genome shotgun (WGS) entry which is preliminary data.</text>
</comment>
<feature type="region of interest" description="Disordered" evidence="1">
    <location>
        <begin position="21"/>
        <end position="174"/>
    </location>
</feature>
<evidence type="ECO:0000313" key="3">
    <source>
        <dbReference type="Proteomes" id="UP000614334"/>
    </source>
</evidence>
<organism evidence="2 3">
    <name type="scientific">Rhizoctonia solani</name>
    <dbReference type="NCBI Taxonomy" id="456999"/>
    <lineage>
        <taxon>Eukaryota</taxon>
        <taxon>Fungi</taxon>
        <taxon>Dikarya</taxon>
        <taxon>Basidiomycota</taxon>
        <taxon>Agaricomycotina</taxon>
        <taxon>Agaricomycetes</taxon>
        <taxon>Cantharellales</taxon>
        <taxon>Ceratobasidiaceae</taxon>
        <taxon>Rhizoctonia</taxon>
    </lineage>
</organism>
<dbReference type="Proteomes" id="UP000614334">
    <property type="component" value="Unassembled WGS sequence"/>
</dbReference>
<feature type="compositionally biased region" description="Polar residues" evidence="1">
    <location>
        <begin position="195"/>
        <end position="209"/>
    </location>
</feature>
<evidence type="ECO:0000256" key="1">
    <source>
        <dbReference type="SAM" id="MobiDB-lite"/>
    </source>
</evidence>
<reference evidence="2" key="1">
    <citation type="submission" date="2020-09" db="EMBL/GenBank/DDBJ databases">
        <title>Comparative genome analyses of four rice-infecting Rhizoctonia solani isolates reveal extensive enrichment of homogalacturonan modification genes.</title>
        <authorList>
            <person name="Lee D.-Y."/>
            <person name="Jeon J."/>
            <person name="Kim K.-T."/>
            <person name="Cheong K."/>
            <person name="Song H."/>
            <person name="Choi G."/>
            <person name="Ko J."/>
            <person name="Opiyo S.O."/>
            <person name="Zuo S."/>
            <person name="Madhav S."/>
            <person name="Lee Y.-H."/>
            <person name="Wang G.-L."/>
        </authorList>
    </citation>
    <scope>NUCLEOTIDE SEQUENCE</scope>
    <source>
        <strain evidence="2">AG1-IA B2</strain>
    </source>
</reference>
<feature type="compositionally biased region" description="Basic and acidic residues" evidence="1">
    <location>
        <begin position="108"/>
        <end position="118"/>
    </location>
</feature>
<gene>
    <name evidence="2" type="ORF">RHS01_02459</name>
</gene>
<proteinExistence type="predicted"/>
<protein>
    <submittedName>
        <fullName evidence="2">Uncharacterized protein</fullName>
    </submittedName>
</protein>
<feature type="compositionally biased region" description="Polar residues" evidence="1">
    <location>
        <begin position="119"/>
        <end position="132"/>
    </location>
</feature>
<name>A0A8H7IJD8_9AGAM</name>
<sequence>MDGASDNEATFSFSMMLEVASIPLDTPKRQERRTKQSETPTVGHTSSDLDPMDCIGGSGKTVNPIDNAFHQNNVDDDGDDDEIVACDPPAANRQGPNTSKELSIVKEGTVKDAVRKIESNPSASTIQSSGRSEPNLDRFLAPKSAELPSPLTKVTRGTLGKARAQRSHEQGPSYIHRIDKAQAVEGKISGRMQGKLTSTGKSQTSQLKNTKLRRFPVDRKKASAAYEAARDKHTKASLN</sequence>
<feature type="region of interest" description="Disordered" evidence="1">
    <location>
        <begin position="191"/>
        <end position="239"/>
    </location>
</feature>
<feature type="compositionally biased region" description="Acidic residues" evidence="1">
    <location>
        <begin position="74"/>
        <end position="84"/>
    </location>
</feature>
<dbReference type="EMBL" id="JACYCF010000003">
    <property type="protein sequence ID" value="KAF8759149.1"/>
    <property type="molecule type" value="Genomic_DNA"/>
</dbReference>
<accession>A0A8H7IJD8</accession>